<evidence type="ECO:0000256" key="1">
    <source>
        <dbReference type="ARBA" id="ARBA00010790"/>
    </source>
</evidence>
<dbReference type="PANTHER" id="PTHR46056:SF12">
    <property type="entry name" value="LONG-CHAIN-ALCOHOL OXIDASE"/>
    <property type="match status" value="1"/>
</dbReference>
<evidence type="ECO:0000313" key="8">
    <source>
        <dbReference type="Proteomes" id="UP000193642"/>
    </source>
</evidence>
<evidence type="ECO:0000256" key="4">
    <source>
        <dbReference type="ARBA" id="ARBA00023002"/>
    </source>
</evidence>
<accession>A0A1Y2B498</accession>
<dbReference type="Gene3D" id="3.50.50.60">
    <property type="entry name" value="FAD/NAD(P)-binding domain"/>
    <property type="match status" value="2"/>
</dbReference>
<dbReference type="GO" id="GO:0016614">
    <property type="term" value="F:oxidoreductase activity, acting on CH-OH group of donors"/>
    <property type="evidence" value="ECO:0007669"/>
    <property type="project" value="InterPro"/>
</dbReference>
<dbReference type="AlphaFoldDB" id="A0A1Y2B498"/>
<dbReference type="OrthoDB" id="269227at2759"/>
<sequence>MDIESQVQGNDKTVHLTADVVVVGSGAGGGVVAAELAKAGLKVIVIEKSKHRRFEDYSNNEMDSLFNNMEGNGLLQSDDAAISILAGSAFGGGTAINWACSLRTPDKVREEWSANTIYHTLHHKRLLTLLTLSITTKRCRKRPSMRFCNMGCPYAEKQGTHVTWLKDAAECGTQFIQQCKVEKVTYEKGKVTGIVGTMFMSGVKLVIQAATVVSSCGSMNSPLLLARSGLKNQHIGRNLKLHPVSFVQGYFPDRAVNPFEGGIMTSISDIVTDREGTGYGARIEVPSMHPGVFAAIGPYRGAAAFKKMMLQYKNRVSLMALCRDYDSTARVYQDAQGYTHIDFSLGSFDSVSLEKAIVAKMKILLAAGATEVDAGLPGLEPLVFSEDEVSQGNTVNSAKAQQYYKRIHEIGVVGQKAKLGSAHQMGTCRMGHNPSAGVVSPHGETWEVKGLYVADASVFPTPSGVNPMVTVLAVAHSIAQFIKSDLGVSSKL</sequence>
<feature type="domain" description="Glucose-methanol-choline oxidoreductase N-terminal" evidence="5">
    <location>
        <begin position="69"/>
        <end position="122"/>
    </location>
</feature>
<keyword evidence="3" id="KW-0274">FAD</keyword>
<keyword evidence="8" id="KW-1185">Reference proteome</keyword>
<gene>
    <name evidence="7" type="ORF">BCR33DRAFT_745466</name>
</gene>
<dbReference type="SUPFAM" id="SSF51905">
    <property type="entry name" value="FAD/NAD(P)-binding domain"/>
    <property type="match status" value="1"/>
</dbReference>
<dbReference type="PANTHER" id="PTHR46056">
    <property type="entry name" value="LONG-CHAIN-ALCOHOL OXIDASE"/>
    <property type="match status" value="1"/>
</dbReference>
<dbReference type="InterPro" id="IPR000172">
    <property type="entry name" value="GMC_OxRdtase_N"/>
</dbReference>
<comment type="similarity">
    <text evidence="1">Belongs to the GMC oxidoreductase family.</text>
</comment>
<protein>
    <submittedName>
        <fullName evidence="7">FAD/NAD(P)-binding domain-containing protein</fullName>
    </submittedName>
</protein>
<dbReference type="InterPro" id="IPR036188">
    <property type="entry name" value="FAD/NAD-bd_sf"/>
</dbReference>
<dbReference type="PIRSF" id="PIRSF000137">
    <property type="entry name" value="Alcohol_oxidase"/>
    <property type="match status" value="1"/>
</dbReference>
<evidence type="ECO:0000259" key="6">
    <source>
        <dbReference type="Pfam" id="PF05199"/>
    </source>
</evidence>
<proteinExistence type="inferred from homology"/>
<dbReference type="InterPro" id="IPR007867">
    <property type="entry name" value="GMC_OxRtase_C"/>
</dbReference>
<dbReference type="STRING" id="329046.A0A1Y2B498"/>
<keyword evidence="2" id="KW-0285">Flavoprotein</keyword>
<dbReference type="InterPro" id="IPR012132">
    <property type="entry name" value="GMC_OxRdtase"/>
</dbReference>
<dbReference type="Proteomes" id="UP000193642">
    <property type="component" value="Unassembled WGS sequence"/>
</dbReference>
<dbReference type="EMBL" id="MCGO01000091">
    <property type="protein sequence ID" value="ORY28905.1"/>
    <property type="molecule type" value="Genomic_DNA"/>
</dbReference>
<keyword evidence="4" id="KW-0560">Oxidoreductase</keyword>
<name>A0A1Y2B498_9FUNG</name>
<dbReference type="GO" id="GO:0050660">
    <property type="term" value="F:flavin adenine dinucleotide binding"/>
    <property type="evidence" value="ECO:0007669"/>
    <property type="project" value="InterPro"/>
</dbReference>
<dbReference type="Pfam" id="PF00732">
    <property type="entry name" value="GMC_oxred_N"/>
    <property type="match status" value="2"/>
</dbReference>
<feature type="domain" description="Glucose-methanol-choline oxidoreductase N-terminal" evidence="5">
    <location>
        <begin position="140"/>
        <end position="244"/>
    </location>
</feature>
<evidence type="ECO:0000259" key="5">
    <source>
        <dbReference type="Pfam" id="PF00732"/>
    </source>
</evidence>
<evidence type="ECO:0000256" key="3">
    <source>
        <dbReference type="ARBA" id="ARBA00022827"/>
    </source>
</evidence>
<organism evidence="7 8">
    <name type="scientific">Rhizoclosmatium globosum</name>
    <dbReference type="NCBI Taxonomy" id="329046"/>
    <lineage>
        <taxon>Eukaryota</taxon>
        <taxon>Fungi</taxon>
        <taxon>Fungi incertae sedis</taxon>
        <taxon>Chytridiomycota</taxon>
        <taxon>Chytridiomycota incertae sedis</taxon>
        <taxon>Chytridiomycetes</taxon>
        <taxon>Chytridiales</taxon>
        <taxon>Chytriomycetaceae</taxon>
        <taxon>Rhizoclosmatium</taxon>
    </lineage>
</organism>
<evidence type="ECO:0000256" key="2">
    <source>
        <dbReference type="ARBA" id="ARBA00022630"/>
    </source>
</evidence>
<reference evidence="7 8" key="1">
    <citation type="submission" date="2016-07" db="EMBL/GenBank/DDBJ databases">
        <title>Pervasive Adenine N6-methylation of Active Genes in Fungi.</title>
        <authorList>
            <consortium name="DOE Joint Genome Institute"/>
            <person name="Mondo S.J."/>
            <person name="Dannebaum R.O."/>
            <person name="Kuo R.C."/>
            <person name="Labutti K."/>
            <person name="Haridas S."/>
            <person name="Kuo A."/>
            <person name="Salamov A."/>
            <person name="Ahrendt S.R."/>
            <person name="Lipzen A."/>
            <person name="Sullivan W."/>
            <person name="Andreopoulos W.B."/>
            <person name="Clum A."/>
            <person name="Lindquist E."/>
            <person name="Daum C."/>
            <person name="Ramamoorthy G.K."/>
            <person name="Gryganskyi A."/>
            <person name="Culley D."/>
            <person name="Magnuson J.K."/>
            <person name="James T.Y."/>
            <person name="O'Malley M.A."/>
            <person name="Stajich J.E."/>
            <person name="Spatafora J.W."/>
            <person name="Visel A."/>
            <person name="Grigoriev I.V."/>
        </authorList>
    </citation>
    <scope>NUCLEOTIDE SEQUENCE [LARGE SCALE GENOMIC DNA]</scope>
    <source>
        <strain evidence="7 8">JEL800</strain>
    </source>
</reference>
<comment type="caution">
    <text evidence="7">The sequence shown here is derived from an EMBL/GenBank/DDBJ whole genome shotgun (WGS) entry which is preliminary data.</text>
</comment>
<evidence type="ECO:0000313" key="7">
    <source>
        <dbReference type="EMBL" id="ORY28905.1"/>
    </source>
</evidence>
<dbReference type="Pfam" id="PF05199">
    <property type="entry name" value="GMC_oxred_C"/>
    <property type="match status" value="1"/>
</dbReference>
<dbReference type="Pfam" id="PF13450">
    <property type="entry name" value="NAD_binding_8"/>
    <property type="match status" value="1"/>
</dbReference>
<feature type="domain" description="Glucose-methanol-choline oxidoreductase C-terminal" evidence="6">
    <location>
        <begin position="368"/>
        <end position="475"/>
    </location>
</feature>